<name>A0A3M3XIN3_9PSED</name>
<dbReference type="InterPro" id="IPR036465">
    <property type="entry name" value="vWFA_dom_sf"/>
</dbReference>
<feature type="domain" description="VWFA" evidence="1">
    <location>
        <begin position="274"/>
        <end position="476"/>
    </location>
</feature>
<proteinExistence type="predicted"/>
<dbReference type="CDD" id="cd00198">
    <property type="entry name" value="vWFA"/>
    <property type="match status" value="1"/>
</dbReference>
<keyword evidence="2" id="KW-0808">Transferase</keyword>
<gene>
    <name evidence="2" type="ORF">ALQ36_04168</name>
</gene>
<keyword evidence="2" id="KW-0723">Serine/threonine-protein kinase</keyword>
<dbReference type="AlphaFoldDB" id="A0A3M3XIN3"/>
<accession>A0A3M3XIN3</accession>
<evidence type="ECO:0000313" key="3">
    <source>
        <dbReference type="Proteomes" id="UP000281350"/>
    </source>
</evidence>
<evidence type="ECO:0000259" key="1">
    <source>
        <dbReference type="PROSITE" id="PS50234"/>
    </source>
</evidence>
<reference evidence="2 3" key="1">
    <citation type="submission" date="2018-08" db="EMBL/GenBank/DDBJ databases">
        <title>Recombination of ecologically and evolutionarily significant loci maintains genetic cohesion in the Pseudomonas syringae species complex.</title>
        <authorList>
            <person name="Dillon M."/>
            <person name="Thakur S."/>
            <person name="Almeida R.N.D."/>
            <person name="Weir B.S."/>
            <person name="Guttman D.S."/>
        </authorList>
    </citation>
    <scope>NUCLEOTIDE SEQUENCE [LARGE SCALE GENOMIC DNA]</scope>
    <source>
        <strain evidence="2 3">ICMP 2732</strain>
    </source>
</reference>
<dbReference type="SUPFAM" id="SSF53300">
    <property type="entry name" value="vWA-like"/>
    <property type="match status" value="1"/>
</dbReference>
<dbReference type="EMBL" id="RBPY01000176">
    <property type="protein sequence ID" value="RMO69942.1"/>
    <property type="molecule type" value="Genomic_DNA"/>
</dbReference>
<organism evidence="2 3">
    <name type="scientific">Pseudomonas syringae pv. primulae</name>
    <dbReference type="NCBI Taxonomy" id="251707"/>
    <lineage>
        <taxon>Bacteria</taxon>
        <taxon>Pseudomonadati</taxon>
        <taxon>Pseudomonadota</taxon>
        <taxon>Gammaproteobacteria</taxon>
        <taxon>Pseudomonadales</taxon>
        <taxon>Pseudomonadaceae</taxon>
        <taxon>Pseudomonas</taxon>
    </lineage>
</organism>
<keyword evidence="2" id="KW-0418">Kinase</keyword>
<dbReference type="GO" id="GO:0004674">
    <property type="term" value="F:protein serine/threonine kinase activity"/>
    <property type="evidence" value="ECO:0007669"/>
    <property type="project" value="UniProtKB-KW"/>
</dbReference>
<dbReference type="InterPro" id="IPR002035">
    <property type="entry name" value="VWF_A"/>
</dbReference>
<comment type="caution">
    <text evidence="2">The sequence shown here is derived from an EMBL/GenBank/DDBJ whole genome shotgun (WGS) entry which is preliminary data.</text>
</comment>
<evidence type="ECO:0000313" key="2">
    <source>
        <dbReference type="EMBL" id="RMO69942.1"/>
    </source>
</evidence>
<protein>
    <submittedName>
        <fullName evidence="2">Serine/threonine protein kinase PpkA</fullName>
    </submittedName>
</protein>
<dbReference type="PROSITE" id="PS50234">
    <property type="entry name" value="VWFA"/>
    <property type="match status" value="1"/>
</dbReference>
<dbReference type="Gene3D" id="3.40.50.410">
    <property type="entry name" value="von Willebrand factor, type A domain"/>
    <property type="match status" value="1"/>
</dbReference>
<dbReference type="Proteomes" id="UP000281350">
    <property type="component" value="Unassembled WGS sequence"/>
</dbReference>
<sequence length="699" mass="75520">MFHRAGQCHCRLLVRNHSGLSGRQRRSRATPEGAQAVTVRPFSLTLMACMCLGAGLASAADKPLLQEGKKTLFQRVLTTPGCHLSAAAGGASGAEQPPFSRFYVYEHANAGNAEWIKVGPDSFGKTSGWLPASCTVDWKMQLTLAFTNPANRDRLMFFKERKTLESILDAPDPVSLVAPLRAKLKQSTVAPGVLAQEPEYFIDMQKQFYLLPVLSGEEVMTEAGFRTRILNVASVSKADAVAAAQQAQSGASQGQNPAQAAANATSQLKEFSAAVVFVIDSTISMDPYIERTREAIAKVYAQIAKENLGRQVKFGLVAFRSSTQAVPGLEYVTKMYADPNTVKDGADFLAKAADLKQAKVSSKSFNEDSYAGVMQAIDKVDWSPFGARYVVLITDAGALDGDDKLSGTGLNAEQVRIEASNPGVAIYTLHLKTAAGAKDHAKAEAQYQALSTYTGTNTSLYYPVDAGDLNAFGSKVDALASAITGQVKAAYMGDDAIGSAMNSKPAPAEQKMLDDAALIGHAMRLAYLGEKTGSQAPPVFQAWIADRDPIKQNVPTTDVRVLLTKSQLSDLSDVLKKILDAANEGMISPSEMFERLRSVAATMGTDPNQLKQNGTAKLSELGVLGEYLDDLPYHSEVLNLDEDTWKSWDGLAQEKFIRTLSTKLRHYQVYNADVDRWVSLAEGSDARDNVYPVPLEMMP</sequence>